<evidence type="ECO:0000313" key="2">
    <source>
        <dbReference type="Proteomes" id="UP001266305"/>
    </source>
</evidence>
<keyword evidence="2" id="KW-1185">Reference proteome</keyword>
<name>A0ABQ9VRQ3_SAGOE</name>
<dbReference type="Proteomes" id="UP001266305">
    <property type="component" value="Unassembled WGS sequence"/>
</dbReference>
<accession>A0ABQ9VRQ3</accession>
<sequence length="105" mass="11230">MQENGMPSVAPIAGTLLQVKNATPSPVPPKLTFQHIFPLDRLKYQGLCPPVPRTQGEHLLRAGKAGCGIWGLSAGWGLDVGSGASLQAGGWRDLRLEFQVPPGYR</sequence>
<comment type="caution">
    <text evidence="1">The sequence shown here is derived from an EMBL/GenBank/DDBJ whole genome shotgun (WGS) entry which is preliminary data.</text>
</comment>
<reference evidence="1 2" key="1">
    <citation type="submission" date="2023-05" db="EMBL/GenBank/DDBJ databases">
        <title>B98-5 Cell Line De Novo Hybrid Assembly: An Optical Mapping Approach.</title>
        <authorList>
            <person name="Kananen K."/>
            <person name="Auerbach J.A."/>
            <person name="Kautto E."/>
            <person name="Blachly J.S."/>
        </authorList>
    </citation>
    <scope>NUCLEOTIDE SEQUENCE [LARGE SCALE GENOMIC DNA]</scope>
    <source>
        <strain evidence="1">B95-8</strain>
        <tissue evidence="1">Cell line</tissue>
    </source>
</reference>
<evidence type="ECO:0000313" key="1">
    <source>
        <dbReference type="EMBL" id="KAK2110902.1"/>
    </source>
</evidence>
<dbReference type="EMBL" id="JASSZA010000005">
    <property type="protein sequence ID" value="KAK2110902.1"/>
    <property type="molecule type" value="Genomic_DNA"/>
</dbReference>
<gene>
    <name evidence="1" type="ORF">P7K49_010648</name>
</gene>
<organism evidence="1 2">
    <name type="scientific">Saguinus oedipus</name>
    <name type="common">Cotton-top tamarin</name>
    <name type="synonym">Oedipomidas oedipus</name>
    <dbReference type="NCBI Taxonomy" id="9490"/>
    <lineage>
        <taxon>Eukaryota</taxon>
        <taxon>Metazoa</taxon>
        <taxon>Chordata</taxon>
        <taxon>Craniata</taxon>
        <taxon>Vertebrata</taxon>
        <taxon>Euteleostomi</taxon>
        <taxon>Mammalia</taxon>
        <taxon>Eutheria</taxon>
        <taxon>Euarchontoglires</taxon>
        <taxon>Primates</taxon>
        <taxon>Haplorrhini</taxon>
        <taxon>Platyrrhini</taxon>
        <taxon>Cebidae</taxon>
        <taxon>Callitrichinae</taxon>
        <taxon>Saguinus</taxon>
    </lineage>
</organism>
<proteinExistence type="predicted"/>
<protein>
    <submittedName>
        <fullName evidence="1">Uncharacterized protein</fullName>
    </submittedName>
</protein>